<keyword evidence="6" id="KW-1185">Reference proteome</keyword>
<evidence type="ECO:0000256" key="3">
    <source>
        <dbReference type="ARBA" id="ARBA00023285"/>
    </source>
</evidence>
<reference evidence="5 6" key="1">
    <citation type="submission" date="2017-08" db="EMBL/GenBank/DDBJ databases">
        <title>Reclassification of Bisgaard taxon 37 and 44.</title>
        <authorList>
            <person name="Christensen H."/>
        </authorList>
    </citation>
    <scope>NUCLEOTIDE SEQUENCE [LARGE SCALE GENOMIC DNA]</scope>
    <source>
        <strain evidence="5 6">B96_3</strain>
    </source>
</reference>
<organism evidence="5 6">
    <name type="scientific">Psittacicella hinzii</name>
    <dbReference type="NCBI Taxonomy" id="2028575"/>
    <lineage>
        <taxon>Bacteria</taxon>
        <taxon>Pseudomonadati</taxon>
        <taxon>Pseudomonadota</taxon>
        <taxon>Gammaproteobacteria</taxon>
        <taxon>Pasteurellales</taxon>
        <taxon>Psittacicellaceae</taxon>
        <taxon>Psittacicella</taxon>
    </lineage>
</organism>
<dbReference type="GO" id="GO:0008777">
    <property type="term" value="F:acetylornithine deacetylase activity"/>
    <property type="evidence" value="ECO:0007669"/>
    <property type="project" value="TreeGrafter"/>
</dbReference>
<dbReference type="PANTHER" id="PTHR43808:SF31">
    <property type="entry name" value="N-ACETYL-L-CITRULLINE DEACETYLASE"/>
    <property type="match status" value="1"/>
</dbReference>
<dbReference type="InterPro" id="IPR050072">
    <property type="entry name" value="Peptidase_M20A"/>
</dbReference>
<evidence type="ECO:0000256" key="2">
    <source>
        <dbReference type="ARBA" id="ARBA00022801"/>
    </source>
</evidence>
<evidence type="ECO:0000256" key="1">
    <source>
        <dbReference type="ARBA" id="ARBA00022723"/>
    </source>
</evidence>
<dbReference type="EMBL" id="NRHC01000014">
    <property type="protein sequence ID" value="RIY34249.1"/>
    <property type="molecule type" value="Genomic_DNA"/>
</dbReference>
<comment type="caution">
    <text evidence="5">The sequence shown here is derived from an EMBL/GenBank/DDBJ whole genome shotgun (WGS) entry which is preliminary data.</text>
</comment>
<dbReference type="AlphaFoldDB" id="A0A3A1YAJ2"/>
<dbReference type="Gene3D" id="3.40.630.10">
    <property type="entry name" value="Zn peptidases"/>
    <property type="match status" value="1"/>
</dbReference>
<evidence type="ECO:0000259" key="4">
    <source>
        <dbReference type="Pfam" id="PF07687"/>
    </source>
</evidence>
<dbReference type="NCBIfam" id="NF009557">
    <property type="entry name" value="PRK13009.1"/>
    <property type="match status" value="1"/>
</dbReference>
<proteinExistence type="predicted"/>
<gene>
    <name evidence="5" type="ORF">CKF54_01105</name>
</gene>
<dbReference type="PANTHER" id="PTHR43808">
    <property type="entry name" value="ACETYLORNITHINE DEACETYLASE"/>
    <property type="match status" value="1"/>
</dbReference>
<feature type="domain" description="Peptidase M20 dimerisation" evidence="4">
    <location>
        <begin position="315"/>
        <end position="418"/>
    </location>
</feature>
<dbReference type="Gene3D" id="3.30.70.360">
    <property type="match status" value="1"/>
</dbReference>
<keyword evidence="1" id="KW-0479">Metal-binding</keyword>
<dbReference type="GO" id="GO:0006526">
    <property type="term" value="P:L-arginine biosynthetic process"/>
    <property type="evidence" value="ECO:0007669"/>
    <property type="project" value="TreeGrafter"/>
</dbReference>
<dbReference type="SUPFAM" id="SSF55031">
    <property type="entry name" value="Bacterial exopeptidase dimerisation domain"/>
    <property type="match status" value="1"/>
</dbReference>
<dbReference type="OrthoDB" id="9809784at2"/>
<dbReference type="Proteomes" id="UP000265691">
    <property type="component" value="Unassembled WGS sequence"/>
</dbReference>
<dbReference type="InterPro" id="IPR002933">
    <property type="entry name" value="Peptidase_M20"/>
</dbReference>
<evidence type="ECO:0000313" key="5">
    <source>
        <dbReference type="EMBL" id="RIY34249.1"/>
    </source>
</evidence>
<accession>A0A3A1YAJ2</accession>
<dbReference type="Pfam" id="PF07687">
    <property type="entry name" value="M20_dimer"/>
    <property type="match status" value="1"/>
</dbReference>
<protein>
    <submittedName>
        <fullName evidence="5">Succinyl-diaminopimelate desuccinylase</fullName>
    </submittedName>
</protein>
<dbReference type="SUPFAM" id="SSF53187">
    <property type="entry name" value="Zn-dependent exopeptidases"/>
    <property type="match status" value="1"/>
</dbReference>
<dbReference type="RefSeq" id="WP_119524448.1">
    <property type="nucleotide sequence ID" value="NZ_NRHC01000014.1"/>
</dbReference>
<dbReference type="GO" id="GO:0046872">
    <property type="term" value="F:metal ion binding"/>
    <property type="evidence" value="ECO:0007669"/>
    <property type="project" value="UniProtKB-KW"/>
</dbReference>
<dbReference type="Pfam" id="PF01546">
    <property type="entry name" value="Peptidase_M20"/>
    <property type="match status" value="1"/>
</dbReference>
<name>A0A3A1YAJ2_9GAMM</name>
<sequence>MQNKVKFSQLLHPQPLAPYFLDPEVAPIDYTAALATLENFISRNTVTPKDGEIQQDLTTILEQYGFKAINFDHEGITNTLFLRLGQKSKLVQAVQPHLEQTFLLSPENPNKTVSWQELKSQFALARLAGGQVDGQDVPPLSDLPVFAFAGHTDVVPAGNLEQWTVNAPFSPDFHEDLVANPYGFIEEVDDYVSHKQGETPAASLFKNLFSCMQQSSFAQYLQHPNYSLVGRGATDMKSGLIASVFATCALLDKFAGTDACESVSFAFLFTSDEEAQALHGTKYVVEELEATQQKLEWCIIAEPSSSKQVGDIIRNGRRGSASWWLTAKGEQGHVAYPHLVDNPIHKLIPVVHALQTELMQLDQGNSNFPATSFQLVELVAGDGTTNLVPGTARAQFNIRFNDEHSYASLQERVNAVLARFPELQSSLEVTTTCSGESFVTPKDNQFCQDAAKVIGQLTGGKTQARFDTGGGTSDGRFITRICKQMFELGVTNATLHKVNEQVVLGEFFELMQIYYGVMANTLGLVELDLAELD</sequence>
<keyword evidence="2" id="KW-0378">Hydrolase</keyword>
<dbReference type="InterPro" id="IPR036264">
    <property type="entry name" value="Bact_exopeptidase_dim_dom"/>
</dbReference>
<dbReference type="InterPro" id="IPR011650">
    <property type="entry name" value="Peptidase_M20_dimer"/>
</dbReference>
<keyword evidence="3" id="KW-0170">Cobalt</keyword>
<evidence type="ECO:0000313" key="6">
    <source>
        <dbReference type="Proteomes" id="UP000265691"/>
    </source>
</evidence>